<dbReference type="Gene3D" id="2.30.42.10">
    <property type="match status" value="2"/>
</dbReference>
<dbReference type="AlphaFoldDB" id="A0A915EZ27"/>
<evidence type="ECO:0000256" key="4">
    <source>
        <dbReference type="SAM" id="MobiDB-lite"/>
    </source>
</evidence>
<evidence type="ECO:0000313" key="8">
    <source>
        <dbReference type="WBParaSite" id="maker-E.canG7_contigs_5936-snap-gene-0.49-mRNA-1"/>
    </source>
</evidence>
<dbReference type="InterPro" id="IPR001478">
    <property type="entry name" value="PDZ"/>
</dbReference>
<dbReference type="Pfam" id="PF00595">
    <property type="entry name" value="PDZ"/>
    <property type="match status" value="2"/>
</dbReference>
<dbReference type="SUPFAM" id="SSF50156">
    <property type="entry name" value="PDZ domain-like"/>
    <property type="match status" value="2"/>
</dbReference>
<name>A0A915EZ27_9CEST</name>
<sequence>MQLIRSGYGTPDAGFDAARDATCRAEIMFPEIQKVPGSLDSHLLVLITTLFWIHWEIHPRYTLLVLSVLVCFFIDIYIDMGDTDLPQSSNGNRFSKFVNEVPLDDFVEIPLFSDGESDTCEPHSRATPQDAKHSLIELERVFHPQSNLHSAIQAFFEPTYTPSPKRYASNLRSPVDGTSCQDMEDDVEDDLNLNEDLANAIQHQCSLFSPSLVHAINSDIKEIKRSLTTSAASEDDKLGFPQKQESFACSTSFQMKEAQNSRRIKNDEGIFEPDLTFKFHRHRKHSGGRRRHEQSRSFFVKRRLHSTKAKMIKSTGQPDGGKKDELTVRQWSFTAPSNAIYSTSESSSTATNSDAEDSATSNSSQPPSSLPSQVVSRLNNTDATTIGMQDGEWSLKRCPPCPRTLRPPAGGSPDRQSSEVLGSALDSSSIAQCSQHVKNSQASEPDYGSDEDTDQLLGKQYRSDKPVEIPELKEEAEYLSVKKRRGREVAVHHPDFPQCPIEGCLYRSRYLGSTQLPCEDYPSKSNRLHQAQEAVQRVKAPDGETQPSVPVELFVSTERILILNKDLDEIVMDYDLRLISYIADVGSILVLMVRRPHPPARRCSPSTATSLSTTATSATASAPPPPPAGLLDGPLANNSVNGSSSSPSCSDIIDANADRDCNPPKIVCHLFESDETQMIAQAIGKAFHEAYFEFLRQNGVEDPEAFQEHNYQKILHQQEIFRNELAFFADKEQEKEVIVPKQKGEALGVVIVESGWGSVLPTAVLANMHPSGPAARCGQLNIGNRIISINGQSLVGLPLATCQSLFKAAKNQTAVKLVIVNCSPVVEVLIRRPDQKFQLGFSVQDGVICSLLRGGIAERGGIRVDHRIIEINGESVVAVPHEYIVNLLATSVGEIYIRTMPTSIFRLLTGQDTPHYI</sequence>
<dbReference type="GO" id="GO:0007268">
    <property type="term" value="P:chemical synaptic transmission"/>
    <property type="evidence" value="ECO:0007669"/>
    <property type="project" value="TreeGrafter"/>
</dbReference>
<evidence type="ECO:0000256" key="3">
    <source>
        <dbReference type="ARBA" id="ARBA00022737"/>
    </source>
</evidence>
<dbReference type="SMART" id="SM00462">
    <property type="entry name" value="PTB"/>
    <property type="match status" value="1"/>
</dbReference>
<dbReference type="GO" id="GO:0043197">
    <property type="term" value="C:dendritic spine"/>
    <property type="evidence" value="ECO:0007669"/>
    <property type="project" value="TreeGrafter"/>
</dbReference>
<feature type="domain" description="PID" evidence="5">
    <location>
        <begin position="503"/>
        <end position="710"/>
    </location>
</feature>
<proteinExistence type="predicted"/>
<dbReference type="InterPro" id="IPR051230">
    <property type="entry name" value="APP-Binding"/>
</dbReference>
<dbReference type="CDD" id="cd01208">
    <property type="entry name" value="PTB_X11"/>
    <property type="match status" value="1"/>
</dbReference>
<dbReference type="Gene3D" id="2.30.29.30">
    <property type="entry name" value="Pleckstrin-homology domain (PH domain)/Phosphotyrosine-binding domain (PTB)"/>
    <property type="match status" value="1"/>
</dbReference>
<keyword evidence="2" id="KW-0597">Phosphoprotein</keyword>
<dbReference type="FunFam" id="2.30.42.10:FF:000007">
    <property type="entry name" value="Amyloid beta A4 protein-binding family A member"/>
    <property type="match status" value="1"/>
</dbReference>
<keyword evidence="1" id="KW-0813">Transport</keyword>
<evidence type="ECO:0000313" key="7">
    <source>
        <dbReference type="Proteomes" id="UP000887562"/>
    </source>
</evidence>
<feature type="compositionally biased region" description="Polar residues" evidence="4">
    <location>
        <begin position="377"/>
        <end position="387"/>
    </location>
</feature>
<dbReference type="SMART" id="SM00228">
    <property type="entry name" value="PDZ"/>
    <property type="match status" value="2"/>
</dbReference>
<dbReference type="PROSITE" id="PS50106">
    <property type="entry name" value="PDZ"/>
    <property type="match status" value="2"/>
</dbReference>
<evidence type="ECO:0000259" key="5">
    <source>
        <dbReference type="PROSITE" id="PS01179"/>
    </source>
</evidence>
<dbReference type="PROSITE" id="PS01179">
    <property type="entry name" value="PID"/>
    <property type="match status" value="1"/>
</dbReference>
<feature type="region of interest" description="Disordered" evidence="4">
    <location>
        <begin position="281"/>
        <end position="302"/>
    </location>
</feature>
<reference evidence="8" key="1">
    <citation type="submission" date="2022-11" db="UniProtKB">
        <authorList>
            <consortium name="WormBaseParasite"/>
        </authorList>
    </citation>
    <scope>IDENTIFICATION</scope>
</reference>
<dbReference type="GO" id="GO:0005737">
    <property type="term" value="C:cytoplasm"/>
    <property type="evidence" value="ECO:0007669"/>
    <property type="project" value="TreeGrafter"/>
</dbReference>
<dbReference type="PANTHER" id="PTHR12345">
    <property type="entry name" value="SYNTENIN RELATED"/>
    <property type="match status" value="1"/>
</dbReference>
<dbReference type="CDD" id="cd06720">
    <property type="entry name" value="PDZ1_APBA1_3-like"/>
    <property type="match status" value="1"/>
</dbReference>
<evidence type="ECO:0000256" key="2">
    <source>
        <dbReference type="ARBA" id="ARBA00022553"/>
    </source>
</evidence>
<feature type="compositionally biased region" description="Polar residues" evidence="4">
    <location>
        <begin position="414"/>
        <end position="443"/>
    </location>
</feature>
<accession>A0A915EZ27</accession>
<feature type="domain" description="PDZ" evidence="6">
    <location>
        <begin position="736"/>
        <end position="821"/>
    </location>
</feature>
<dbReference type="PANTHER" id="PTHR12345:SF16">
    <property type="entry name" value="X11L, ISOFORM F-RELATED"/>
    <property type="match status" value="1"/>
</dbReference>
<dbReference type="CDD" id="cd06793">
    <property type="entry name" value="PDZ2_APBA1_3-like"/>
    <property type="match status" value="1"/>
</dbReference>
<feature type="domain" description="PDZ" evidence="6">
    <location>
        <begin position="827"/>
        <end position="903"/>
    </location>
</feature>
<dbReference type="Proteomes" id="UP000887562">
    <property type="component" value="Unplaced"/>
</dbReference>
<feature type="compositionally biased region" description="Low complexity" evidence="4">
    <location>
        <begin position="604"/>
        <end position="621"/>
    </location>
</feature>
<evidence type="ECO:0000256" key="1">
    <source>
        <dbReference type="ARBA" id="ARBA00022448"/>
    </source>
</evidence>
<organism evidence="7 8">
    <name type="scientific">Echinococcus canadensis</name>
    <dbReference type="NCBI Taxonomy" id="519352"/>
    <lineage>
        <taxon>Eukaryota</taxon>
        <taxon>Metazoa</taxon>
        <taxon>Spiralia</taxon>
        <taxon>Lophotrochozoa</taxon>
        <taxon>Platyhelminthes</taxon>
        <taxon>Cestoda</taxon>
        <taxon>Eucestoda</taxon>
        <taxon>Cyclophyllidea</taxon>
        <taxon>Taeniidae</taxon>
        <taxon>Echinococcus</taxon>
        <taxon>Echinococcus canadensis group</taxon>
    </lineage>
</organism>
<feature type="region of interest" description="Disordered" evidence="4">
    <location>
        <begin position="598"/>
        <end position="643"/>
    </location>
</feature>
<dbReference type="InterPro" id="IPR011993">
    <property type="entry name" value="PH-like_dom_sf"/>
</dbReference>
<feature type="compositionally biased region" description="Low complexity" evidence="4">
    <location>
        <begin position="339"/>
        <end position="376"/>
    </location>
</feature>
<protein>
    <submittedName>
        <fullName evidence="8">Uncharacterized protein</fullName>
    </submittedName>
</protein>
<keyword evidence="3" id="KW-0677">Repeat</keyword>
<feature type="region of interest" description="Disordered" evidence="4">
    <location>
        <begin position="339"/>
        <end position="454"/>
    </location>
</feature>
<dbReference type="Pfam" id="PF00640">
    <property type="entry name" value="PID"/>
    <property type="match status" value="2"/>
</dbReference>
<dbReference type="InterPro" id="IPR006020">
    <property type="entry name" value="PTB/PI_dom"/>
</dbReference>
<evidence type="ECO:0000259" key="6">
    <source>
        <dbReference type="PROSITE" id="PS50106"/>
    </source>
</evidence>
<dbReference type="GO" id="GO:0005886">
    <property type="term" value="C:plasma membrane"/>
    <property type="evidence" value="ECO:0007669"/>
    <property type="project" value="TreeGrafter"/>
</dbReference>
<dbReference type="InterPro" id="IPR036034">
    <property type="entry name" value="PDZ_sf"/>
</dbReference>
<keyword evidence="7" id="KW-1185">Reference proteome</keyword>
<dbReference type="WBParaSite" id="maker-E.canG7_contigs_5936-snap-gene-0.49-mRNA-1">
    <property type="protein sequence ID" value="maker-E.canG7_contigs_5936-snap-gene-0.49-mRNA-1"/>
    <property type="gene ID" value="EcG7_02495"/>
</dbReference>
<dbReference type="FunFam" id="2.30.42.10:FF:000017">
    <property type="entry name" value="Amyloid beta A4 protein-binding family A member 1"/>
    <property type="match status" value="1"/>
</dbReference>
<dbReference type="SUPFAM" id="SSF50729">
    <property type="entry name" value="PH domain-like"/>
    <property type="match status" value="1"/>
</dbReference>